<sequence>MPVDIAIEDPAWTGHDACADAESLVRSAVGAVLDRLLGAGAQDVEVSVLLTSDAEIAGLNSEWRGKDGPTNVLSFPTLAAPAARALSSGGTLDAGALPHDLKAETGFPLGDVILARETIAREAAAQGKTLPHHFVHLCVHGTLHLLGYDHITDDEAREMEGLEIDILAGLGLPDPYGGDTEPEDTSAHARTRT</sequence>
<dbReference type="RefSeq" id="WP_331283297.1">
    <property type="nucleotide sequence ID" value="NZ_JAMZFT010000002.1"/>
</dbReference>
<keyword evidence="5 7" id="KW-0378">Hydrolase</keyword>
<accession>A0A9J6P961</accession>
<comment type="similarity">
    <text evidence="1 7">Belongs to the endoribonuclease YbeY family.</text>
</comment>
<evidence type="ECO:0000256" key="2">
    <source>
        <dbReference type="ARBA" id="ARBA00022722"/>
    </source>
</evidence>
<keyword evidence="7" id="KW-0698">rRNA processing</keyword>
<evidence type="ECO:0000256" key="3">
    <source>
        <dbReference type="ARBA" id="ARBA00022723"/>
    </source>
</evidence>
<dbReference type="PROSITE" id="PS01306">
    <property type="entry name" value="UPF0054"/>
    <property type="match status" value="1"/>
</dbReference>
<organism evidence="9 10">
    <name type="scientific">Futiania mangrovi</name>
    <dbReference type="NCBI Taxonomy" id="2959716"/>
    <lineage>
        <taxon>Bacteria</taxon>
        <taxon>Pseudomonadati</taxon>
        <taxon>Pseudomonadota</taxon>
        <taxon>Alphaproteobacteria</taxon>
        <taxon>Futianiales</taxon>
        <taxon>Futianiaceae</taxon>
        <taxon>Futiania</taxon>
    </lineage>
</organism>
<dbReference type="GO" id="GO:0004222">
    <property type="term" value="F:metalloendopeptidase activity"/>
    <property type="evidence" value="ECO:0007669"/>
    <property type="project" value="InterPro"/>
</dbReference>
<reference evidence="9" key="1">
    <citation type="submission" date="2022-06" db="EMBL/GenBank/DDBJ databases">
        <title>Isolation and Genomics of Futiania mangrovii gen. nov., sp. nov., a Rare and Metabolically-versatile member in the Class Alphaproteobacteria.</title>
        <authorList>
            <person name="Liu L."/>
            <person name="Huang W.-C."/>
            <person name="Pan J."/>
            <person name="Li J."/>
            <person name="Huang Y."/>
            <person name="Du H."/>
            <person name="Liu Y."/>
            <person name="Li M."/>
        </authorList>
    </citation>
    <scope>NUCLEOTIDE SEQUENCE</scope>
    <source>
        <strain evidence="9">FT118</strain>
    </source>
</reference>
<evidence type="ECO:0000256" key="5">
    <source>
        <dbReference type="ARBA" id="ARBA00022801"/>
    </source>
</evidence>
<evidence type="ECO:0000256" key="4">
    <source>
        <dbReference type="ARBA" id="ARBA00022759"/>
    </source>
</evidence>
<evidence type="ECO:0000256" key="7">
    <source>
        <dbReference type="HAMAP-Rule" id="MF_00009"/>
    </source>
</evidence>
<dbReference type="InterPro" id="IPR023091">
    <property type="entry name" value="MetalPrtase_cat_dom_sf_prd"/>
</dbReference>
<name>A0A9J6P961_9PROT</name>
<evidence type="ECO:0000313" key="10">
    <source>
        <dbReference type="Proteomes" id="UP001055804"/>
    </source>
</evidence>
<keyword evidence="6 7" id="KW-0862">Zinc</keyword>
<dbReference type="GO" id="GO:0006364">
    <property type="term" value="P:rRNA processing"/>
    <property type="evidence" value="ECO:0007669"/>
    <property type="project" value="UniProtKB-UniRule"/>
</dbReference>
<dbReference type="Gene3D" id="3.40.390.30">
    <property type="entry name" value="Metalloproteases ('zincins'), catalytic domain"/>
    <property type="match status" value="1"/>
</dbReference>
<dbReference type="InterPro" id="IPR002036">
    <property type="entry name" value="YbeY"/>
</dbReference>
<dbReference type="PANTHER" id="PTHR46986:SF1">
    <property type="entry name" value="ENDORIBONUCLEASE YBEY, CHLOROPLASTIC"/>
    <property type="match status" value="1"/>
</dbReference>
<dbReference type="GO" id="GO:0008270">
    <property type="term" value="F:zinc ion binding"/>
    <property type="evidence" value="ECO:0007669"/>
    <property type="project" value="UniProtKB-UniRule"/>
</dbReference>
<proteinExistence type="inferred from homology"/>
<dbReference type="EMBL" id="JAMZFT010000002">
    <property type="protein sequence ID" value="MCP1336420.1"/>
    <property type="molecule type" value="Genomic_DNA"/>
</dbReference>
<evidence type="ECO:0000256" key="1">
    <source>
        <dbReference type="ARBA" id="ARBA00010875"/>
    </source>
</evidence>
<comment type="subcellular location">
    <subcellularLocation>
        <location evidence="7">Cytoplasm</location>
    </subcellularLocation>
</comment>
<protein>
    <recommendedName>
        <fullName evidence="7">Endoribonuclease YbeY</fullName>
        <ecNumber evidence="7">3.1.-.-</ecNumber>
    </recommendedName>
</protein>
<feature type="binding site" evidence="7">
    <location>
        <position position="140"/>
    </location>
    <ligand>
        <name>Zn(2+)</name>
        <dbReference type="ChEBI" id="CHEBI:29105"/>
        <note>catalytic</note>
    </ligand>
</feature>
<comment type="caution">
    <text evidence="9">The sequence shown here is derived from an EMBL/GenBank/DDBJ whole genome shotgun (WGS) entry which is preliminary data.</text>
</comment>
<dbReference type="EC" id="3.1.-.-" evidence="7"/>
<dbReference type="AlphaFoldDB" id="A0A9J6P961"/>
<evidence type="ECO:0000313" key="9">
    <source>
        <dbReference type="EMBL" id="MCP1336420.1"/>
    </source>
</evidence>
<keyword evidence="7" id="KW-0690">Ribosome biogenesis</keyword>
<evidence type="ECO:0000256" key="8">
    <source>
        <dbReference type="SAM" id="MobiDB-lite"/>
    </source>
</evidence>
<dbReference type="Pfam" id="PF02130">
    <property type="entry name" value="YbeY"/>
    <property type="match status" value="1"/>
</dbReference>
<comment type="cofactor">
    <cofactor evidence="7">
        <name>Zn(2+)</name>
        <dbReference type="ChEBI" id="CHEBI:29105"/>
    </cofactor>
    <text evidence="7">Binds 1 zinc ion.</text>
</comment>
<dbReference type="NCBIfam" id="TIGR00043">
    <property type="entry name" value="rRNA maturation RNase YbeY"/>
    <property type="match status" value="1"/>
</dbReference>
<comment type="function">
    <text evidence="7">Single strand-specific metallo-endoribonuclease involved in late-stage 70S ribosome quality control and in maturation of the 3' terminus of the 16S rRNA.</text>
</comment>
<keyword evidence="7" id="KW-0963">Cytoplasm</keyword>
<dbReference type="Proteomes" id="UP001055804">
    <property type="component" value="Unassembled WGS sequence"/>
</dbReference>
<dbReference type="SUPFAM" id="SSF55486">
    <property type="entry name" value="Metalloproteases ('zincins'), catalytic domain"/>
    <property type="match status" value="1"/>
</dbReference>
<gene>
    <name evidence="7 9" type="primary">ybeY</name>
    <name evidence="9" type="ORF">NJQ99_08385</name>
</gene>
<dbReference type="InterPro" id="IPR020549">
    <property type="entry name" value="YbeY_CS"/>
</dbReference>
<keyword evidence="4 7" id="KW-0255">Endonuclease</keyword>
<feature type="region of interest" description="Disordered" evidence="8">
    <location>
        <begin position="173"/>
        <end position="193"/>
    </location>
</feature>
<dbReference type="GO" id="GO:0005737">
    <property type="term" value="C:cytoplasm"/>
    <property type="evidence" value="ECO:0007669"/>
    <property type="project" value="UniProtKB-SubCell"/>
</dbReference>
<evidence type="ECO:0000256" key="6">
    <source>
        <dbReference type="ARBA" id="ARBA00022833"/>
    </source>
</evidence>
<dbReference type="PANTHER" id="PTHR46986">
    <property type="entry name" value="ENDORIBONUCLEASE YBEY, CHLOROPLASTIC"/>
    <property type="match status" value="1"/>
</dbReference>
<keyword evidence="3 7" id="KW-0479">Metal-binding</keyword>
<feature type="binding site" evidence="7">
    <location>
        <position position="144"/>
    </location>
    <ligand>
        <name>Zn(2+)</name>
        <dbReference type="ChEBI" id="CHEBI:29105"/>
        <note>catalytic</note>
    </ligand>
</feature>
<feature type="binding site" evidence="7">
    <location>
        <position position="150"/>
    </location>
    <ligand>
        <name>Zn(2+)</name>
        <dbReference type="ChEBI" id="CHEBI:29105"/>
        <note>catalytic</note>
    </ligand>
</feature>
<dbReference type="HAMAP" id="MF_00009">
    <property type="entry name" value="Endoribonucl_YbeY"/>
    <property type="match status" value="1"/>
</dbReference>
<keyword evidence="2 7" id="KW-0540">Nuclease</keyword>
<dbReference type="GO" id="GO:0004521">
    <property type="term" value="F:RNA endonuclease activity"/>
    <property type="evidence" value="ECO:0007669"/>
    <property type="project" value="UniProtKB-UniRule"/>
</dbReference>
<keyword evidence="10" id="KW-1185">Reference proteome</keyword>